<dbReference type="PROSITE" id="PS51257">
    <property type="entry name" value="PROKAR_LIPOPROTEIN"/>
    <property type="match status" value="1"/>
</dbReference>
<dbReference type="RefSeq" id="WP_332081577.1">
    <property type="nucleotide sequence ID" value="NZ_JAZHYN010000019.1"/>
</dbReference>
<evidence type="ECO:0008006" key="4">
    <source>
        <dbReference type="Google" id="ProtNLM"/>
    </source>
</evidence>
<feature type="chain" id="PRO_5045491304" description="Lipoprotein" evidence="1">
    <location>
        <begin position="18"/>
        <end position="196"/>
    </location>
</feature>
<sequence>MTRRLLLLPLLCAAALAGCGHVPVSTMWALRSFDATTVDPAQLRAAIRIPDTLEPQPGGVTLNIGWRREGGAPHEAKFILKETTDAADLAPLAAEKRPGTRIHAFRVELADIPKIKALQAQAIEEKARGGGKTHGSFGVGAEACRRGDLADGPLPMTTFLRVEEQGPYLTVLKNVDLRSLVTKEKSLDALVPACGG</sequence>
<keyword evidence="3" id="KW-1185">Reference proteome</keyword>
<evidence type="ECO:0000313" key="3">
    <source>
        <dbReference type="Proteomes" id="UP001350748"/>
    </source>
</evidence>
<evidence type="ECO:0000313" key="2">
    <source>
        <dbReference type="EMBL" id="MEF3366555.1"/>
    </source>
</evidence>
<proteinExistence type="predicted"/>
<name>A0ABU7XGP7_9HYPH</name>
<comment type="caution">
    <text evidence="2">The sequence shown here is derived from an EMBL/GenBank/DDBJ whole genome shotgun (WGS) entry which is preliminary data.</text>
</comment>
<keyword evidence="1" id="KW-0732">Signal</keyword>
<evidence type="ECO:0000256" key="1">
    <source>
        <dbReference type="SAM" id="SignalP"/>
    </source>
</evidence>
<organism evidence="2 3">
    <name type="scientific">Methylocystis borbori</name>
    <dbReference type="NCBI Taxonomy" id="3118750"/>
    <lineage>
        <taxon>Bacteria</taxon>
        <taxon>Pseudomonadati</taxon>
        <taxon>Pseudomonadota</taxon>
        <taxon>Alphaproteobacteria</taxon>
        <taxon>Hyphomicrobiales</taxon>
        <taxon>Methylocystaceae</taxon>
        <taxon>Methylocystis</taxon>
    </lineage>
</organism>
<protein>
    <recommendedName>
        <fullName evidence="4">Lipoprotein</fullName>
    </recommendedName>
</protein>
<dbReference type="EMBL" id="JAZHYN010000019">
    <property type="protein sequence ID" value="MEF3366555.1"/>
    <property type="molecule type" value="Genomic_DNA"/>
</dbReference>
<dbReference type="Proteomes" id="UP001350748">
    <property type="component" value="Unassembled WGS sequence"/>
</dbReference>
<reference evidence="2 3" key="1">
    <citation type="submission" date="2024-02" db="EMBL/GenBank/DDBJ databases">
        <authorList>
            <person name="Grouzdev D."/>
        </authorList>
    </citation>
    <scope>NUCLEOTIDE SEQUENCE [LARGE SCALE GENOMIC DNA]</scope>
    <source>
        <strain evidence="2 3">9N</strain>
    </source>
</reference>
<feature type="signal peptide" evidence="1">
    <location>
        <begin position="1"/>
        <end position="17"/>
    </location>
</feature>
<accession>A0ABU7XGP7</accession>
<gene>
    <name evidence="2" type="ORF">V3H18_08425</name>
</gene>